<sequence>MGRHSAAPASRDRSSSGRTSRAFASILTLAVVALLAGGGWWFLKGRGDTSAEKRTTASAEGCLQEPLRVATTAELAPVINDLTKDTIGENGCAQYVVTVNSPVEVAHAIRSRDPQRPAVWIPDTPVWTQDKGLTDLQVGPTIATSPSMIAVPASLAGPATTGIHPWKQITSTVPFLMDRPQSSSATLLSVTSASRVLSNDPAAQSAFAGSILQMSHVDTAGGALLDQASGPRTSAKAFPSSEQAIATYNQDNPQSKLSALVPTEGVSMLRYPFIQVKGAAGATQTGVDGLKKLLTGDDAQVALRSNGFRIEESDPGPSVPGKPATLPKTATDPTDAEVVRLLDLWNKASQDSRQLVVIDVSGSMDLAAGSTTRIKLARDAGLTGLAGLPKTSEIGLWRFSTNQNGANDYKEMEPIRRLDAKVGATDQYGLLTKALKALPGQTTGDTGLYDTVLAAYRSAMESYNPNRVNSVTLVTDGANDDPKGGISLEALVATLNRSRDPHRPISVVLIGVGPSTDQAAMSQIAKAAGGTSKAYLAKDPQDIKKIFFDAVMQRQASSSS</sequence>
<dbReference type="RefSeq" id="WP_275237372.1">
    <property type="nucleotide sequence ID" value="NZ_JARFJC010000016.1"/>
</dbReference>
<dbReference type="Proteomes" id="UP001528912">
    <property type="component" value="Unassembled WGS sequence"/>
</dbReference>
<keyword evidence="5" id="KW-1185">Reference proteome</keyword>
<accession>A0ABT6CGH0</accession>
<reference evidence="4 5" key="1">
    <citation type="submission" date="2023-03" db="EMBL/GenBank/DDBJ databases">
        <title>YIM 133296 draft genome.</title>
        <authorList>
            <person name="Xiong L."/>
        </authorList>
    </citation>
    <scope>NUCLEOTIDE SEQUENCE [LARGE SCALE GENOMIC DNA]</scope>
    <source>
        <strain evidence="4 5">YIM 133296</strain>
    </source>
</reference>
<keyword evidence="2" id="KW-1133">Transmembrane helix</keyword>
<evidence type="ECO:0000259" key="3">
    <source>
        <dbReference type="PROSITE" id="PS50234"/>
    </source>
</evidence>
<dbReference type="Pfam" id="PF00092">
    <property type="entry name" value="VWA"/>
    <property type="match status" value="1"/>
</dbReference>
<feature type="transmembrane region" description="Helical" evidence="2">
    <location>
        <begin position="21"/>
        <end position="43"/>
    </location>
</feature>
<dbReference type="InterPro" id="IPR036465">
    <property type="entry name" value="vWFA_dom_sf"/>
</dbReference>
<dbReference type="Gene3D" id="3.40.50.410">
    <property type="entry name" value="von Willebrand factor, type A domain"/>
    <property type="match status" value="1"/>
</dbReference>
<keyword evidence="2" id="KW-0472">Membrane</keyword>
<evidence type="ECO:0000313" key="4">
    <source>
        <dbReference type="EMBL" id="MDF8266396.1"/>
    </source>
</evidence>
<feature type="domain" description="VWFA" evidence="3">
    <location>
        <begin position="353"/>
        <end position="551"/>
    </location>
</feature>
<dbReference type="SMART" id="SM00327">
    <property type="entry name" value="VWA"/>
    <property type="match status" value="1"/>
</dbReference>
<comment type="caution">
    <text evidence="4">The sequence shown here is derived from an EMBL/GenBank/DDBJ whole genome shotgun (WGS) entry which is preliminary data.</text>
</comment>
<gene>
    <name evidence="4" type="ORF">P4R38_19270</name>
</gene>
<feature type="region of interest" description="Disordered" evidence="1">
    <location>
        <begin position="309"/>
        <end position="332"/>
    </location>
</feature>
<dbReference type="PROSITE" id="PS50234">
    <property type="entry name" value="VWFA"/>
    <property type="match status" value="1"/>
</dbReference>
<protein>
    <submittedName>
        <fullName evidence="4">Substrate-binding domain-containing protein</fullName>
    </submittedName>
</protein>
<dbReference type="Pfam" id="PF13531">
    <property type="entry name" value="SBP_bac_11"/>
    <property type="match status" value="1"/>
</dbReference>
<dbReference type="SUPFAM" id="SSF53300">
    <property type="entry name" value="vWA-like"/>
    <property type="match status" value="1"/>
</dbReference>
<name>A0ABT6CGH0_9MICO</name>
<dbReference type="InterPro" id="IPR002035">
    <property type="entry name" value="VWF_A"/>
</dbReference>
<evidence type="ECO:0000256" key="1">
    <source>
        <dbReference type="SAM" id="MobiDB-lite"/>
    </source>
</evidence>
<evidence type="ECO:0000313" key="5">
    <source>
        <dbReference type="Proteomes" id="UP001528912"/>
    </source>
</evidence>
<dbReference type="EMBL" id="JAROAV010000055">
    <property type="protein sequence ID" value="MDF8266396.1"/>
    <property type="molecule type" value="Genomic_DNA"/>
</dbReference>
<keyword evidence="2" id="KW-0812">Transmembrane</keyword>
<organism evidence="4 5">
    <name type="scientific">Luteipulveratus flavus</name>
    <dbReference type="NCBI Taxonomy" id="3031728"/>
    <lineage>
        <taxon>Bacteria</taxon>
        <taxon>Bacillati</taxon>
        <taxon>Actinomycetota</taxon>
        <taxon>Actinomycetes</taxon>
        <taxon>Micrococcales</taxon>
        <taxon>Dermacoccaceae</taxon>
        <taxon>Luteipulveratus</taxon>
    </lineage>
</organism>
<evidence type="ECO:0000256" key="2">
    <source>
        <dbReference type="SAM" id="Phobius"/>
    </source>
</evidence>
<proteinExistence type="predicted"/>